<dbReference type="GO" id="GO:0003677">
    <property type="term" value="F:DNA binding"/>
    <property type="evidence" value="ECO:0007669"/>
    <property type="project" value="UniProtKB-KW"/>
</dbReference>
<dbReference type="Gene3D" id="1.10.1740.10">
    <property type="match status" value="1"/>
</dbReference>
<sequence length="182" mass="22054">MNLKDRELNKWIERYSRPLLERARYLLSDKEDAMDMVQEVFITAHSAYHTFQGKSDPLTWLYNILRNKTADFYRKKYKAPSTISLSHFFDETGFWKDGNVLNYWNDDTDHLTDNTEFNDTLENCIDRLPPKWKLLIKLYYLQEKKAIEICQEIGLTTTNLWKVLQRSRLQLRECLERNWFEQ</sequence>
<keyword evidence="3" id="KW-0731">Sigma factor</keyword>
<evidence type="ECO:0000256" key="4">
    <source>
        <dbReference type="ARBA" id="ARBA00023125"/>
    </source>
</evidence>
<evidence type="ECO:0000256" key="1">
    <source>
        <dbReference type="ARBA" id="ARBA00010641"/>
    </source>
</evidence>
<evidence type="ECO:0000313" key="8">
    <source>
        <dbReference type="Proteomes" id="UP000219259"/>
    </source>
</evidence>
<name>A0A2A6E661_TANFO</name>
<dbReference type="EMBL" id="NSLJ01000021">
    <property type="protein sequence ID" value="PDP43386.1"/>
    <property type="molecule type" value="Genomic_DNA"/>
</dbReference>
<evidence type="ECO:0000313" key="7">
    <source>
        <dbReference type="EMBL" id="PDP43386.1"/>
    </source>
</evidence>
<dbReference type="InterPro" id="IPR013324">
    <property type="entry name" value="RNA_pol_sigma_r3/r4-like"/>
</dbReference>
<dbReference type="Proteomes" id="UP000219259">
    <property type="component" value="Unassembled WGS sequence"/>
</dbReference>
<organism evidence="7 8">
    <name type="scientific">Tannerella forsythia</name>
    <name type="common">Bacteroides forsythus</name>
    <dbReference type="NCBI Taxonomy" id="28112"/>
    <lineage>
        <taxon>Bacteria</taxon>
        <taxon>Pseudomonadati</taxon>
        <taxon>Bacteroidota</taxon>
        <taxon>Bacteroidia</taxon>
        <taxon>Bacteroidales</taxon>
        <taxon>Tannerellaceae</taxon>
        <taxon>Tannerella</taxon>
    </lineage>
</organism>
<dbReference type="RefSeq" id="WP_097531369.1">
    <property type="nucleotide sequence ID" value="NZ_NSLJ01000021.1"/>
</dbReference>
<dbReference type="NCBIfam" id="TIGR02937">
    <property type="entry name" value="sigma70-ECF"/>
    <property type="match status" value="1"/>
</dbReference>
<keyword evidence="5" id="KW-0804">Transcription</keyword>
<dbReference type="InterPro" id="IPR014284">
    <property type="entry name" value="RNA_pol_sigma-70_dom"/>
</dbReference>
<gene>
    <name evidence="7" type="ORF">CLI86_08850</name>
</gene>
<reference evidence="7 8" key="1">
    <citation type="submission" date="2017-09" db="EMBL/GenBank/DDBJ databases">
        <title>Phase variable restriction modification systems are present in the genome sequences of periodontal pathogens Prevotella intermedia, Tannerella forsythia and Porphyromonas gingivalis.</title>
        <authorList>
            <person name="Haigh R.D."/>
            <person name="Crawford L."/>
            <person name="Ralph J."/>
            <person name="Wanford J."/>
            <person name="Vartoukian S.R."/>
            <person name="Hijazib K."/>
            <person name="Wade W."/>
            <person name="Oggioni M.R."/>
        </authorList>
    </citation>
    <scope>NUCLEOTIDE SEQUENCE [LARGE SCALE GENOMIC DNA]</scope>
    <source>
        <strain evidence="7 8">WW11663</strain>
    </source>
</reference>
<evidence type="ECO:0000256" key="3">
    <source>
        <dbReference type="ARBA" id="ARBA00023082"/>
    </source>
</evidence>
<dbReference type="Gene3D" id="1.10.10.10">
    <property type="entry name" value="Winged helix-like DNA-binding domain superfamily/Winged helix DNA-binding domain"/>
    <property type="match status" value="1"/>
</dbReference>
<dbReference type="InterPro" id="IPR013325">
    <property type="entry name" value="RNA_pol_sigma_r2"/>
</dbReference>
<dbReference type="GO" id="GO:0006352">
    <property type="term" value="P:DNA-templated transcription initiation"/>
    <property type="evidence" value="ECO:0007669"/>
    <property type="project" value="InterPro"/>
</dbReference>
<protein>
    <submittedName>
        <fullName evidence="7">RNA polymerase subunit sigma</fullName>
    </submittedName>
</protein>
<dbReference type="PANTHER" id="PTHR43133:SF8">
    <property type="entry name" value="RNA POLYMERASE SIGMA FACTOR HI_1459-RELATED"/>
    <property type="match status" value="1"/>
</dbReference>
<dbReference type="AlphaFoldDB" id="A0A2A6E661"/>
<evidence type="ECO:0000259" key="6">
    <source>
        <dbReference type="Pfam" id="PF04542"/>
    </source>
</evidence>
<dbReference type="InterPro" id="IPR007627">
    <property type="entry name" value="RNA_pol_sigma70_r2"/>
</dbReference>
<dbReference type="SUPFAM" id="SSF88659">
    <property type="entry name" value="Sigma3 and sigma4 domains of RNA polymerase sigma factors"/>
    <property type="match status" value="1"/>
</dbReference>
<comment type="similarity">
    <text evidence="1">Belongs to the sigma-70 factor family. ECF subfamily.</text>
</comment>
<dbReference type="SUPFAM" id="SSF88946">
    <property type="entry name" value="Sigma2 domain of RNA polymerase sigma factors"/>
    <property type="match status" value="1"/>
</dbReference>
<dbReference type="Pfam" id="PF04542">
    <property type="entry name" value="Sigma70_r2"/>
    <property type="match status" value="1"/>
</dbReference>
<evidence type="ECO:0000256" key="2">
    <source>
        <dbReference type="ARBA" id="ARBA00023015"/>
    </source>
</evidence>
<dbReference type="GO" id="GO:0016987">
    <property type="term" value="F:sigma factor activity"/>
    <property type="evidence" value="ECO:0007669"/>
    <property type="project" value="UniProtKB-KW"/>
</dbReference>
<dbReference type="InterPro" id="IPR036388">
    <property type="entry name" value="WH-like_DNA-bd_sf"/>
</dbReference>
<keyword evidence="4" id="KW-0238">DNA-binding</keyword>
<evidence type="ECO:0000256" key="5">
    <source>
        <dbReference type="ARBA" id="ARBA00023163"/>
    </source>
</evidence>
<comment type="caution">
    <text evidence="7">The sequence shown here is derived from an EMBL/GenBank/DDBJ whole genome shotgun (WGS) entry which is preliminary data.</text>
</comment>
<dbReference type="PANTHER" id="PTHR43133">
    <property type="entry name" value="RNA POLYMERASE ECF-TYPE SIGMA FACTO"/>
    <property type="match status" value="1"/>
</dbReference>
<accession>A0A2A6E661</accession>
<dbReference type="InterPro" id="IPR039425">
    <property type="entry name" value="RNA_pol_sigma-70-like"/>
</dbReference>
<proteinExistence type="inferred from homology"/>
<keyword evidence="2" id="KW-0805">Transcription regulation</keyword>
<feature type="domain" description="RNA polymerase sigma-70 region 2" evidence="6">
    <location>
        <begin position="12"/>
        <end position="76"/>
    </location>
</feature>